<evidence type="ECO:0000259" key="2">
    <source>
        <dbReference type="Pfam" id="PF20149"/>
    </source>
</evidence>
<organism evidence="3 4">
    <name type="scientific">Gymnopilus dilepis</name>
    <dbReference type="NCBI Taxonomy" id="231916"/>
    <lineage>
        <taxon>Eukaryota</taxon>
        <taxon>Fungi</taxon>
        <taxon>Dikarya</taxon>
        <taxon>Basidiomycota</taxon>
        <taxon>Agaricomycotina</taxon>
        <taxon>Agaricomycetes</taxon>
        <taxon>Agaricomycetidae</taxon>
        <taxon>Agaricales</taxon>
        <taxon>Agaricineae</taxon>
        <taxon>Hymenogastraceae</taxon>
        <taxon>Gymnopilus</taxon>
    </lineage>
</organism>
<dbReference type="InParanoid" id="A0A409X6N0"/>
<feature type="compositionally biased region" description="Polar residues" evidence="1">
    <location>
        <begin position="175"/>
        <end position="185"/>
    </location>
</feature>
<accession>A0A409X6N0</accession>
<feature type="compositionally biased region" description="Acidic residues" evidence="1">
    <location>
        <begin position="109"/>
        <end position="129"/>
    </location>
</feature>
<dbReference type="OrthoDB" id="2790754at2759"/>
<comment type="caution">
    <text evidence="3">The sequence shown here is derived from an EMBL/GenBank/DDBJ whole genome shotgun (WGS) entry which is preliminary data.</text>
</comment>
<evidence type="ECO:0000313" key="4">
    <source>
        <dbReference type="Proteomes" id="UP000284706"/>
    </source>
</evidence>
<protein>
    <recommendedName>
        <fullName evidence="2">DUF6532 domain-containing protein</fullName>
    </recommendedName>
</protein>
<keyword evidence="4" id="KW-1185">Reference proteome</keyword>
<feature type="compositionally biased region" description="Basic and acidic residues" evidence="1">
    <location>
        <begin position="99"/>
        <end position="108"/>
    </location>
</feature>
<dbReference type="InterPro" id="IPR045341">
    <property type="entry name" value="DUF6532"/>
</dbReference>
<dbReference type="AlphaFoldDB" id="A0A409X6N0"/>
<name>A0A409X6N0_9AGAR</name>
<feature type="region of interest" description="Disordered" evidence="1">
    <location>
        <begin position="72"/>
        <end position="188"/>
    </location>
</feature>
<gene>
    <name evidence="3" type="ORF">CVT26_006286</name>
</gene>
<dbReference type="Pfam" id="PF20149">
    <property type="entry name" value="DUF6532"/>
    <property type="match status" value="1"/>
</dbReference>
<evidence type="ECO:0000313" key="3">
    <source>
        <dbReference type="EMBL" id="PPQ86381.1"/>
    </source>
</evidence>
<proteinExistence type="predicted"/>
<reference evidence="3 4" key="1">
    <citation type="journal article" date="2018" name="Evol. Lett.">
        <title>Horizontal gene cluster transfer increased hallucinogenic mushroom diversity.</title>
        <authorList>
            <person name="Reynolds H.T."/>
            <person name="Vijayakumar V."/>
            <person name="Gluck-Thaler E."/>
            <person name="Korotkin H.B."/>
            <person name="Matheny P.B."/>
            <person name="Slot J.C."/>
        </authorList>
    </citation>
    <scope>NUCLEOTIDE SEQUENCE [LARGE SCALE GENOMIC DNA]</scope>
    <source>
        <strain evidence="3 4">SRW20</strain>
    </source>
</reference>
<sequence length="436" mass="48817">TQAATSGRISAADLATYKQVQAHLEAQKRAIQEAEDAGKYYLLPIVLPLTTFAQQYVLATKRKTTTRALLSDDEQAMAGELPSIRPLANGSNEEDLASDEERGSCHSGEDEDLQVELDGVDIDDVDMEPDLGSPDTDSNNEIRVETPDNSSISSSQRSRSRSVAPKTPVPKKQGQDAQNTANTSKVVEKDFSPRTLKLALAAKSHVRTRTIFDEPFPRNNKISRINFAWKTIKESAIVSDDVEVRQAYKRAMNDTGLKSKLMKFTLYGRTGLISSIISKAREKVRAYYGLSGDPDLVKRDVEWLLKSSHFVFGNINLKERTVDRMKPFGAQLIIDIIEAQWFPSTSRSKLDLETTNKIFEKRDLPLNVFLLVVTAIEHALKEWSTNGRKATQITFSEDTARLRQVDLIMHVHHTYTILVPTAMNGIYATGNFSRLR</sequence>
<feature type="non-terminal residue" evidence="3">
    <location>
        <position position="1"/>
    </location>
</feature>
<feature type="domain" description="DUF6532" evidence="2">
    <location>
        <begin position="201"/>
        <end position="401"/>
    </location>
</feature>
<dbReference type="EMBL" id="NHYE01004087">
    <property type="protein sequence ID" value="PPQ86381.1"/>
    <property type="molecule type" value="Genomic_DNA"/>
</dbReference>
<dbReference type="Proteomes" id="UP000284706">
    <property type="component" value="Unassembled WGS sequence"/>
</dbReference>
<evidence type="ECO:0000256" key="1">
    <source>
        <dbReference type="SAM" id="MobiDB-lite"/>
    </source>
</evidence>